<gene>
    <name evidence="1" type="ORF">HINF_LOCUS23513</name>
    <name evidence="2" type="ORF">HINF_LOCUS36079</name>
</gene>
<reference evidence="2 3" key="2">
    <citation type="submission" date="2024-07" db="EMBL/GenBank/DDBJ databases">
        <authorList>
            <person name="Akdeniz Z."/>
        </authorList>
    </citation>
    <scope>NUCLEOTIDE SEQUENCE [LARGE SCALE GENOMIC DNA]</scope>
</reference>
<accession>A0AA86PEG2</accession>
<dbReference type="Proteomes" id="UP001642409">
    <property type="component" value="Unassembled WGS sequence"/>
</dbReference>
<evidence type="ECO:0000313" key="3">
    <source>
        <dbReference type="Proteomes" id="UP001642409"/>
    </source>
</evidence>
<evidence type="ECO:0000313" key="1">
    <source>
        <dbReference type="EMBL" id="CAI9935868.1"/>
    </source>
</evidence>
<organism evidence="1">
    <name type="scientific">Hexamita inflata</name>
    <dbReference type="NCBI Taxonomy" id="28002"/>
    <lineage>
        <taxon>Eukaryota</taxon>
        <taxon>Metamonada</taxon>
        <taxon>Diplomonadida</taxon>
        <taxon>Hexamitidae</taxon>
        <taxon>Hexamitinae</taxon>
        <taxon>Hexamita</taxon>
    </lineage>
</organism>
<dbReference type="PANTHER" id="PTHR47786:SF2">
    <property type="entry name" value="GLYCOSYL HYDROLASE FAMILY 13 CATALYTIC DOMAIN-CONTAINING PROTEIN"/>
    <property type="match status" value="1"/>
</dbReference>
<name>A0AA86PEG2_9EUKA</name>
<evidence type="ECO:0000313" key="2">
    <source>
        <dbReference type="EMBL" id="CAL6035752.1"/>
    </source>
</evidence>
<dbReference type="EMBL" id="CATOUU010000627">
    <property type="protein sequence ID" value="CAI9935868.1"/>
    <property type="molecule type" value="Genomic_DNA"/>
</dbReference>
<dbReference type="PANTHER" id="PTHR47786">
    <property type="entry name" value="ALPHA-1,4-GLUCAN:MALTOSE-1-PHOSPHATE MALTOSYLTRANSFERASE"/>
    <property type="match status" value="1"/>
</dbReference>
<reference evidence="1" key="1">
    <citation type="submission" date="2023-06" db="EMBL/GenBank/DDBJ databases">
        <authorList>
            <person name="Kurt Z."/>
        </authorList>
    </citation>
    <scope>NUCLEOTIDE SEQUENCE</scope>
</reference>
<comment type="caution">
    <text evidence="1">The sequence shown here is derived from an EMBL/GenBank/DDBJ whole genome shotgun (WGS) entry which is preliminary data.</text>
</comment>
<keyword evidence="3" id="KW-1185">Reference proteome</keyword>
<sequence>MIMFLLSLTASHRKNPNLIQVSARPWLYEQNLTRLSQVPDSVLDDLVKKGIDSFYLLGVWSVGAYGKNFDRTNQDLLNDYHKYLPDYTTEDAIGCSDYSVS</sequence>
<proteinExistence type="predicted"/>
<protein>
    <submittedName>
        <fullName evidence="1">Alpha amylase catalytic region</fullName>
    </submittedName>
    <submittedName>
        <fullName evidence="2">Alpha_amylase catalytic region</fullName>
    </submittedName>
</protein>
<dbReference type="AlphaFoldDB" id="A0AA86PEG2"/>
<dbReference type="EMBL" id="CAXDID020000132">
    <property type="protein sequence ID" value="CAL6035752.1"/>
    <property type="molecule type" value="Genomic_DNA"/>
</dbReference>